<gene>
    <name evidence="2" type="ORF">DB44_CS00050</name>
</gene>
<reference evidence="2 3" key="1">
    <citation type="journal article" date="2014" name="Mol. Biol. Evol.">
        <title>Massive expansion of Ubiquitination-related gene families within the Chlamydiae.</title>
        <authorList>
            <person name="Domman D."/>
            <person name="Collingro A."/>
            <person name="Lagkouvardos I."/>
            <person name="Gehre L."/>
            <person name="Weinmaier T."/>
            <person name="Rattei T."/>
            <person name="Subtil A."/>
            <person name="Horn M."/>
        </authorList>
    </citation>
    <scope>NUCLEOTIDE SEQUENCE [LARGE SCALE GENOMIC DNA]</scope>
    <source>
        <strain evidence="2 3">EI2</strain>
    </source>
</reference>
<dbReference type="AlphaFoldDB" id="A0A0C1HB34"/>
<dbReference type="Proteomes" id="UP000031465">
    <property type="component" value="Unassembled WGS sequence"/>
</dbReference>
<organism evidence="2 3">
    <name type="scientific">Candidatus Protochlamydia amoebophila</name>
    <dbReference type="NCBI Taxonomy" id="362787"/>
    <lineage>
        <taxon>Bacteria</taxon>
        <taxon>Pseudomonadati</taxon>
        <taxon>Chlamydiota</taxon>
        <taxon>Chlamydiia</taxon>
        <taxon>Parachlamydiales</taxon>
        <taxon>Parachlamydiaceae</taxon>
        <taxon>Candidatus Protochlamydia</taxon>
    </lineage>
</organism>
<comment type="caution">
    <text evidence="2">The sequence shown here is derived from an EMBL/GenBank/DDBJ whole genome shotgun (WGS) entry which is preliminary data.</text>
</comment>
<name>A0A0C1HB34_9BACT</name>
<evidence type="ECO:0000313" key="2">
    <source>
        <dbReference type="EMBL" id="KIC72003.1"/>
    </source>
</evidence>
<feature type="transmembrane region" description="Helical" evidence="1">
    <location>
        <begin position="20"/>
        <end position="43"/>
    </location>
</feature>
<protein>
    <submittedName>
        <fullName evidence="2">Uncharacterized protein</fullName>
    </submittedName>
</protein>
<keyword evidence="1" id="KW-1133">Transmembrane helix</keyword>
<accession>A0A0C1HB34</accession>
<keyword evidence="1" id="KW-0812">Transmembrane</keyword>
<evidence type="ECO:0000313" key="3">
    <source>
        <dbReference type="Proteomes" id="UP000031465"/>
    </source>
</evidence>
<keyword evidence="1" id="KW-0472">Membrane</keyword>
<dbReference type="PATRIC" id="fig|362787.3.peg.1041"/>
<sequence length="50" mass="5940">MALLLGFGFFPNCFHFHFCKWLVFVSRANILILLLPSIFCTLVKRKENFF</sequence>
<dbReference type="EMBL" id="JSAN01000065">
    <property type="protein sequence ID" value="KIC72003.1"/>
    <property type="molecule type" value="Genomic_DNA"/>
</dbReference>
<evidence type="ECO:0000256" key="1">
    <source>
        <dbReference type="SAM" id="Phobius"/>
    </source>
</evidence>
<proteinExistence type="predicted"/>